<keyword evidence="6" id="KW-0547">Nucleotide-binding</keyword>
<dbReference type="PROSITE" id="PS50109">
    <property type="entry name" value="HIS_KIN"/>
    <property type="match status" value="1"/>
</dbReference>
<feature type="domain" description="Histidine kinase" evidence="11">
    <location>
        <begin position="256"/>
        <end position="460"/>
    </location>
</feature>
<comment type="subcellular location">
    <subcellularLocation>
        <location evidence="2">Membrane</location>
    </subcellularLocation>
</comment>
<dbReference type="EMBL" id="FNCE01000010">
    <property type="protein sequence ID" value="SDG36918.1"/>
    <property type="molecule type" value="Genomic_DNA"/>
</dbReference>
<keyword evidence="10" id="KW-1133">Transmembrane helix</keyword>
<organism evidence="13 14">
    <name type="scientific">Limimonas halophila</name>
    <dbReference type="NCBI Taxonomy" id="1082479"/>
    <lineage>
        <taxon>Bacteria</taxon>
        <taxon>Pseudomonadati</taxon>
        <taxon>Pseudomonadota</taxon>
        <taxon>Alphaproteobacteria</taxon>
        <taxon>Rhodospirillales</taxon>
        <taxon>Rhodovibrionaceae</taxon>
        <taxon>Limimonas</taxon>
    </lineage>
</organism>
<sequence>MSRIRLPSAVKSLSARLLVLTIFFVMLAEVLTYVPSIARFRMTELQDRLQAAHLAVMAAQDSERLSPKAEAGMLREAQVYAVELHRPDGTVRSLGTSAHVTPAQTYDLRRAGLVDMVGNAFDTLFTGGDRRLRVIGPVPGRDDAVLTVDLDEGPLRAAMIDYSERILALSLVISIFTATLVYIALTLLMVRPMRRLTDSMMRFREDPENPDSVITASGRDDEIGTAEAELASMQERLTNALRQKERMAALGVAVTKINHDLKNILATARLVSDRMGESEDPEVARMAPRLVKTIDRAVNLCVQTLTYAREGPVQLDLDTVDLNALVSEVAAGLPVAAPDQVRVDNELPEGFTATADREQLYRVFANIAQNAVEAGATHLRVHGGRKARRTLVCISDNGPGLPPTIQDTVFQPFQTAGKTGSSGLGLAIARDLVRAHGGEITVVSTSGEGTEFRIDLPDRAAAAQAVPRAAAG</sequence>
<keyword evidence="10" id="KW-0812">Transmembrane</keyword>
<dbReference type="RefSeq" id="WP_090021091.1">
    <property type="nucleotide sequence ID" value="NZ_FNCE01000010.1"/>
</dbReference>
<feature type="transmembrane region" description="Helical" evidence="10">
    <location>
        <begin position="166"/>
        <end position="190"/>
    </location>
</feature>
<keyword evidence="14" id="KW-1185">Reference proteome</keyword>
<gene>
    <name evidence="13" type="ORF">SAMN05216241_11011</name>
</gene>
<proteinExistence type="predicted"/>
<evidence type="ECO:0000256" key="1">
    <source>
        <dbReference type="ARBA" id="ARBA00000085"/>
    </source>
</evidence>
<dbReference type="InterPro" id="IPR004358">
    <property type="entry name" value="Sig_transdc_His_kin-like_C"/>
</dbReference>
<dbReference type="PROSITE" id="PS50885">
    <property type="entry name" value="HAMP"/>
    <property type="match status" value="1"/>
</dbReference>
<dbReference type="PRINTS" id="PR00344">
    <property type="entry name" value="BCTRLSENSOR"/>
</dbReference>
<evidence type="ECO:0000256" key="8">
    <source>
        <dbReference type="ARBA" id="ARBA00022840"/>
    </source>
</evidence>
<keyword evidence="7 13" id="KW-0418">Kinase</keyword>
<evidence type="ECO:0000256" key="7">
    <source>
        <dbReference type="ARBA" id="ARBA00022777"/>
    </source>
</evidence>
<keyword evidence="4" id="KW-0597">Phosphoprotein</keyword>
<evidence type="ECO:0000256" key="3">
    <source>
        <dbReference type="ARBA" id="ARBA00012438"/>
    </source>
</evidence>
<evidence type="ECO:0000256" key="10">
    <source>
        <dbReference type="SAM" id="Phobius"/>
    </source>
</evidence>
<evidence type="ECO:0000313" key="13">
    <source>
        <dbReference type="EMBL" id="SDG36918.1"/>
    </source>
</evidence>
<dbReference type="SMART" id="SM00304">
    <property type="entry name" value="HAMP"/>
    <property type="match status" value="1"/>
</dbReference>
<dbReference type="PANTHER" id="PTHR44936">
    <property type="entry name" value="SENSOR PROTEIN CREC"/>
    <property type="match status" value="1"/>
</dbReference>
<evidence type="ECO:0000259" key="12">
    <source>
        <dbReference type="PROSITE" id="PS50885"/>
    </source>
</evidence>
<dbReference type="STRING" id="1082479.SAMN05216241_11011"/>
<accession>A0A1G7TNL2</accession>
<dbReference type="CDD" id="cd00075">
    <property type="entry name" value="HATPase"/>
    <property type="match status" value="1"/>
</dbReference>
<dbReference type="Gene3D" id="1.10.287.130">
    <property type="match status" value="1"/>
</dbReference>
<dbReference type="Pfam" id="PF02518">
    <property type="entry name" value="HATPase_c"/>
    <property type="match status" value="1"/>
</dbReference>
<dbReference type="SMART" id="SM00387">
    <property type="entry name" value="HATPase_c"/>
    <property type="match status" value="1"/>
</dbReference>
<dbReference type="PANTHER" id="PTHR44936:SF10">
    <property type="entry name" value="SENSOR PROTEIN RSTB"/>
    <property type="match status" value="1"/>
</dbReference>
<feature type="coiled-coil region" evidence="9">
    <location>
        <begin position="223"/>
        <end position="250"/>
    </location>
</feature>
<dbReference type="Gene3D" id="3.30.565.10">
    <property type="entry name" value="Histidine kinase-like ATPase, C-terminal domain"/>
    <property type="match status" value="1"/>
</dbReference>
<keyword evidence="8" id="KW-0067">ATP-binding</keyword>
<dbReference type="Gene3D" id="6.10.340.10">
    <property type="match status" value="1"/>
</dbReference>
<evidence type="ECO:0000256" key="5">
    <source>
        <dbReference type="ARBA" id="ARBA00022679"/>
    </source>
</evidence>
<dbReference type="InterPro" id="IPR005467">
    <property type="entry name" value="His_kinase_dom"/>
</dbReference>
<dbReference type="GO" id="GO:0005524">
    <property type="term" value="F:ATP binding"/>
    <property type="evidence" value="ECO:0007669"/>
    <property type="project" value="UniProtKB-KW"/>
</dbReference>
<dbReference type="GO" id="GO:0007165">
    <property type="term" value="P:signal transduction"/>
    <property type="evidence" value="ECO:0007669"/>
    <property type="project" value="InterPro"/>
</dbReference>
<dbReference type="EC" id="2.7.13.3" evidence="3"/>
<keyword evidence="5" id="KW-0808">Transferase</keyword>
<keyword evidence="10" id="KW-0472">Membrane</keyword>
<name>A0A1G7TNL2_9PROT</name>
<dbReference type="GO" id="GO:0016020">
    <property type="term" value="C:membrane"/>
    <property type="evidence" value="ECO:0007669"/>
    <property type="project" value="UniProtKB-SubCell"/>
</dbReference>
<evidence type="ECO:0000256" key="9">
    <source>
        <dbReference type="SAM" id="Coils"/>
    </source>
</evidence>
<comment type="catalytic activity">
    <reaction evidence="1">
        <text>ATP + protein L-histidine = ADP + protein N-phospho-L-histidine.</text>
        <dbReference type="EC" id="2.7.13.3"/>
    </reaction>
</comment>
<reference evidence="13 14" key="1">
    <citation type="submission" date="2016-10" db="EMBL/GenBank/DDBJ databases">
        <authorList>
            <person name="de Groot N.N."/>
        </authorList>
    </citation>
    <scope>NUCLEOTIDE SEQUENCE [LARGE SCALE GENOMIC DNA]</scope>
    <source>
        <strain evidence="13 14">DSM 25584</strain>
    </source>
</reference>
<evidence type="ECO:0000259" key="11">
    <source>
        <dbReference type="PROSITE" id="PS50109"/>
    </source>
</evidence>
<evidence type="ECO:0000313" key="14">
    <source>
        <dbReference type="Proteomes" id="UP000199415"/>
    </source>
</evidence>
<evidence type="ECO:0000256" key="2">
    <source>
        <dbReference type="ARBA" id="ARBA00004370"/>
    </source>
</evidence>
<dbReference type="SUPFAM" id="SSF55874">
    <property type="entry name" value="ATPase domain of HSP90 chaperone/DNA topoisomerase II/histidine kinase"/>
    <property type="match status" value="1"/>
</dbReference>
<keyword evidence="9" id="KW-0175">Coiled coil</keyword>
<dbReference type="AlphaFoldDB" id="A0A1G7TNL2"/>
<dbReference type="OrthoDB" id="9784218at2"/>
<dbReference type="InterPro" id="IPR003594">
    <property type="entry name" value="HATPase_dom"/>
</dbReference>
<dbReference type="InterPro" id="IPR003660">
    <property type="entry name" value="HAMP_dom"/>
</dbReference>
<dbReference type="GO" id="GO:0004673">
    <property type="term" value="F:protein histidine kinase activity"/>
    <property type="evidence" value="ECO:0007669"/>
    <property type="project" value="UniProtKB-EC"/>
</dbReference>
<dbReference type="InterPro" id="IPR050980">
    <property type="entry name" value="2C_sensor_his_kinase"/>
</dbReference>
<feature type="domain" description="HAMP" evidence="12">
    <location>
        <begin position="187"/>
        <end position="242"/>
    </location>
</feature>
<dbReference type="Proteomes" id="UP000199415">
    <property type="component" value="Unassembled WGS sequence"/>
</dbReference>
<dbReference type="InterPro" id="IPR036890">
    <property type="entry name" value="HATPase_C_sf"/>
</dbReference>
<protein>
    <recommendedName>
        <fullName evidence="3">histidine kinase</fullName>
        <ecNumber evidence="3">2.7.13.3</ecNumber>
    </recommendedName>
</protein>
<evidence type="ECO:0000256" key="4">
    <source>
        <dbReference type="ARBA" id="ARBA00022553"/>
    </source>
</evidence>
<evidence type="ECO:0000256" key="6">
    <source>
        <dbReference type="ARBA" id="ARBA00022741"/>
    </source>
</evidence>